<evidence type="ECO:0000313" key="7">
    <source>
        <dbReference type="EMBL" id="KAK0712337.1"/>
    </source>
</evidence>
<keyword evidence="5" id="KW-0732">Signal</keyword>
<dbReference type="InterPro" id="IPR001461">
    <property type="entry name" value="Aspartic_peptidase_A1"/>
</dbReference>
<sequence>MSLVFLLIQCFLFATATSAHLLVPFTRERNIARALDTRSPSVPLAASGHVFVVNVTAGTPAQQLSLLLSPSSPHTWLPDAEAMPCQTGFDSLSGFHNLDDSSGSACKWGAFSASKSSTIRAAEQVFVDFVVAYTDKITVGGRNITDKLTLGDIELDDFSMGLVSSVSNQQWIGMLGLGNDATTLFPRPSSKYRPNFVDQLVSSGKITSQAYSIWLNNAEGTSGSLLLGAIDKSRYEGDLIRLSTAQPYDVFPSAFAVSVANVNVDGDGDGFKYDGPAIAASLSPAESFSYLPDGLADGIMAASGASWNTSIQWATIACDAGSKHPKTSFRFQLEGPDGPILNVRLADLVIQQDVTRWEIAYATLANLNRNTCLFGIQKHRDLRGSNTPQYNLGSSLLRRTYMVFDAANKEVALAPTKLVSPSTKSDIIAFEKTGARIPSSRLYCADSSECTSESNASASGADVGTTTGDAEPNSDWKKIVIGVVVPIGVLAILIPIVYVIVMRRKRQAKARDELAARRRESHTDGEDSFKEDEYGVKVTVSVSSKVSVAKAPPSPQFFLGVPGGFPNIPEDRKSQYSGDALLGPDSRSGSRTGSRNGSEGGMEGKEVLK</sequence>
<evidence type="ECO:0000256" key="4">
    <source>
        <dbReference type="SAM" id="Phobius"/>
    </source>
</evidence>
<keyword evidence="8" id="KW-1185">Reference proteome</keyword>
<comment type="similarity">
    <text evidence="1">Belongs to the peptidase A1 family.</text>
</comment>
<feature type="compositionally biased region" description="Low complexity" evidence="3">
    <location>
        <begin position="586"/>
        <end position="597"/>
    </location>
</feature>
<keyword evidence="4" id="KW-0812">Transmembrane</keyword>
<dbReference type="AlphaFoldDB" id="A0AA40AAJ3"/>
<gene>
    <name evidence="7" type="ORF">B0T21DRAFT_376427</name>
</gene>
<dbReference type="GO" id="GO:0004190">
    <property type="term" value="F:aspartic-type endopeptidase activity"/>
    <property type="evidence" value="ECO:0007669"/>
    <property type="project" value="InterPro"/>
</dbReference>
<protein>
    <submittedName>
        <fullName evidence="7">Aspartic peptidase domain-containing protein</fullName>
    </submittedName>
</protein>
<dbReference type="Gene3D" id="2.40.70.10">
    <property type="entry name" value="Acid Proteases"/>
    <property type="match status" value="2"/>
</dbReference>
<name>A0AA40AAJ3_9PEZI</name>
<proteinExistence type="inferred from homology"/>
<keyword evidence="4" id="KW-0472">Membrane</keyword>
<dbReference type="PRINTS" id="PR00792">
    <property type="entry name" value="PEPSIN"/>
</dbReference>
<evidence type="ECO:0000256" key="5">
    <source>
        <dbReference type="SAM" id="SignalP"/>
    </source>
</evidence>
<dbReference type="PROSITE" id="PS51767">
    <property type="entry name" value="PEPTIDASE_A1"/>
    <property type="match status" value="1"/>
</dbReference>
<feature type="disulfide bond" evidence="2">
    <location>
        <begin position="318"/>
        <end position="372"/>
    </location>
</feature>
<dbReference type="SUPFAM" id="SSF50630">
    <property type="entry name" value="Acid proteases"/>
    <property type="match status" value="1"/>
</dbReference>
<evidence type="ECO:0000259" key="6">
    <source>
        <dbReference type="PROSITE" id="PS51767"/>
    </source>
</evidence>
<dbReference type="Pfam" id="PF00026">
    <property type="entry name" value="Asp"/>
    <property type="match status" value="1"/>
</dbReference>
<dbReference type="GO" id="GO:0006508">
    <property type="term" value="P:proteolysis"/>
    <property type="evidence" value="ECO:0007669"/>
    <property type="project" value="InterPro"/>
</dbReference>
<evidence type="ECO:0000313" key="8">
    <source>
        <dbReference type="Proteomes" id="UP001172159"/>
    </source>
</evidence>
<feature type="region of interest" description="Disordered" evidence="3">
    <location>
        <begin position="569"/>
        <end position="609"/>
    </location>
</feature>
<feature type="signal peptide" evidence="5">
    <location>
        <begin position="1"/>
        <end position="19"/>
    </location>
</feature>
<dbReference type="EMBL" id="JAUKTV010000016">
    <property type="protein sequence ID" value="KAK0712337.1"/>
    <property type="molecule type" value="Genomic_DNA"/>
</dbReference>
<comment type="caution">
    <text evidence="7">The sequence shown here is derived from an EMBL/GenBank/DDBJ whole genome shotgun (WGS) entry which is preliminary data.</text>
</comment>
<organism evidence="7 8">
    <name type="scientific">Apiosordaria backusii</name>
    <dbReference type="NCBI Taxonomy" id="314023"/>
    <lineage>
        <taxon>Eukaryota</taxon>
        <taxon>Fungi</taxon>
        <taxon>Dikarya</taxon>
        <taxon>Ascomycota</taxon>
        <taxon>Pezizomycotina</taxon>
        <taxon>Sordariomycetes</taxon>
        <taxon>Sordariomycetidae</taxon>
        <taxon>Sordariales</taxon>
        <taxon>Lasiosphaeriaceae</taxon>
        <taxon>Apiosordaria</taxon>
    </lineage>
</organism>
<feature type="region of interest" description="Disordered" evidence="3">
    <location>
        <begin position="451"/>
        <end position="471"/>
    </location>
</feature>
<dbReference type="InterPro" id="IPR033121">
    <property type="entry name" value="PEPTIDASE_A1"/>
</dbReference>
<feature type="transmembrane region" description="Helical" evidence="4">
    <location>
        <begin position="479"/>
        <end position="501"/>
    </location>
</feature>
<dbReference type="Proteomes" id="UP001172159">
    <property type="component" value="Unassembled WGS sequence"/>
</dbReference>
<keyword evidence="2" id="KW-1015">Disulfide bond</keyword>
<evidence type="ECO:0000256" key="2">
    <source>
        <dbReference type="PIRSR" id="PIRSR601461-2"/>
    </source>
</evidence>
<evidence type="ECO:0000256" key="1">
    <source>
        <dbReference type="ARBA" id="ARBA00007447"/>
    </source>
</evidence>
<keyword evidence="4" id="KW-1133">Transmembrane helix</keyword>
<feature type="compositionally biased region" description="Polar residues" evidence="3">
    <location>
        <begin position="451"/>
        <end position="468"/>
    </location>
</feature>
<evidence type="ECO:0000256" key="3">
    <source>
        <dbReference type="SAM" id="MobiDB-lite"/>
    </source>
</evidence>
<accession>A0AA40AAJ3</accession>
<feature type="chain" id="PRO_5041396916" evidence="5">
    <location>
        <begin position="20"/>
        <end position="609"/>
    </location>
</feature>
<dbReference type="PANTHER" id="PTHR47966">
    <property type="entry name" value="BETA-SITE APP-CLEAVING ENZYME, ISOFORM A-RELATED"/>
    <property type="match status" value="1"/>
</dbReference>
<dbReference type="PANTHER" id="PTHR47966:SF73">
    <property type="entry name" value="PEPTIDASE A1 DOMAIN-CONTAINING PROTEIN"/>
    <property type="match status" value="1"/>
</dbReference>
<feature type="domain" description="Peptidase A1" evidence="6">
    <location>
        <begin position="51"/>
        <end position="414"/>
    </location>
</feature>
<reference evidence="7" key="1">
    <citation type="submission" date="2023-06" db="EMBL/GenBank/DDBJ databases">
        <title>Genome-scale phylogeny and comparative genomics of the fungal order Sordariales.</title>
        <authorList>
            <consortium name="Lawrence Berkeley National Laboratory"/>
            <person name="Hensen N."/>
            <person name="Bonometti L."/>
            <person name="Westerberg I."/>
            <person name="Brannstrom I.O."/>
            <person name="Guillou S."/>
            <person name="Cros-Aarteil S."/>
            <person name="Calhoun S."/>
            <person name="Haridas S."/>
            <person name="Kuo A."/>
            <person name="Mondo S."/>
            <person name="Pangilinan J."/>
            <person name="Riley R."/>
            <person name="Labutti K."/>
            <person name="Andreopoulos B."/>
            <person name="Lipzen A."/>
            <person name="Chen C."/>
            <person name="Yanf M."/>
            <person name="Daum C."/>
            <person name="Ng V."/>
            <person name="Clum A."/>
            <person name="Steindorff A."/>
            <person name="Ohm R."/>
            <person name="Martin F."/>
            <person name="Silar P."/>
            <person name="Natvig D."/>
            <person name="Lalanne C."/>
            <person name="Gautier V."/>
            <person name="Ament-Velasquez S.L."/>
            <person name="Kruys A."/>
            <person name="Hutchinson M.I."/>
            <person name="Powell A.J."/>
            <person name="Barry K."/>
            <person name="Miller A.N."/>
            <person name="Grigoriev I.V."/>
            <person name="Debuchy R."/>
            <person name="Gladieux P."/>
            <person name="Thoren M.H."/>
            <person name="Johannesson H."/>
        </authorList>
    </citation>
    <scope>NUCLEOTIDE SEQUENCE</scope>
    <source>
        <strain evidence="7">CBS 540.89</strain>
    </source>
</reference>
<dbReference type="InterPro" id="IPR021109">
    <property type="entry name" value="Peptidase_aspartic_dom_sf"/>
</dbReference>